<dbReference type="EC" id="2.5.1.18" evidence="2"/>
<dbReference type="SFLD" id="SFLDS00019">
    <property type="entry name" value="Glutathione_Transferase_(cytos"/>
    <property type="match status" value="1"/>
</dbReference>
<comment type="caution">
    <text evidence="9">The sequence shown here is derived from an EMBL/GenBank/DDBJ whole genome shotgun (WGS) entry which is preliminary data.</text>
</comment>
<evidence type="ECO:0000256" key="5">
    <source>
        <dbReference type="ARBA" id="ARBA00025743"/>
    </source>
</evidence>
<keyword evidence="3" id="KW-0216">Detoxification</keyword>
<keyword evidence="10" id="KW-1185">Reference proteome</keyword>
<evidence type="ECO:0000259" key="8">
    <source>
        <dbReference type="PROSITE" id="PS50405"/>
    </source>
</evidence>
<evidence type="ECO:0000256" key="2">
    <source>
        <dbReference type="ARBA" id="ARBA00012452"/>
    </source>
</evidence>
<proteinExistence type="inferred from homology"/>
<dbReference type="InterPro" id="IPR040079">
    <property type="entry name" value="Glutathione_S-Trfase"/>
</dbReference>
<dbReference type="SFLD" id="SFLDG00358">
    <property type="entry name" value="Main_(cytGST)"/>
    <property type="match status" value="1"/>
</dbReference>
<evidence type="ECO:0000256" key="3">
    <source>
        <dbReference type="ARBA" id="ARBA00022575"/>
    </source>
</evidence>
<name>A0ABR2R1B8_9ROSI</name>
<dbReference type="CDD" id="cd03185">
    <property type="entry name" value="GST_C_Tau"/>
    <property type="match status" value="1"/>
</dbReference>
<dbReference type="PANTHER" id="PTHR11260:SF729">
    <property type="entry name" value="GLUTATHIONE TRANSFERASE"/>
    <property type="match status" value="1"/>
</dbReference>
<dbReference type="InterPro" id="IPR004046">
    <property type="entry name" value="GST_C"/>
</dbReference>
<comment type="subcellular location">
    <subcellularLocation>
        <location evidence="1">Cytoplasm</location>
        <location evidence="1">Cytosol</location>
    </subcellularLocation>
</comment>
<feature type="domain" description="GST C-terminal" evidence="8">
    <location>
        <begin position="98"/>
        <end position="231"/>
    </location>
</feature>
<dbReference type="PANTHER" id="PTHR11260">
    <property type="entry name" value="GLUTATHIONE S-TRANSFERASE, GST, SUPERFAMILY, GST DOMAIN CONTAINING"/>
    <property type="match status" value="1"/>
</dbReference>
<dbReference type="Proteomes" id="UP001396334">
    <property type="component" value="Unassembled WGS sequence"/>
</dbReference>
<evidence type="ECO:0000259" key="7">
    <source>
        <dbReference type="PROSITE" id="PS50404"/>
    </source>
</evidence>
<dbReference type="Pfam" id="PF02798">
    <property type="entry name" value="GST_N"/>
    <property type="match status" value="1"/>
</dbReference>
<protein>
    <recommendedName>
        <fullName evidence="2">glutathione transferase</fullName>
        <ecNumber evidence="2">2.5.1.18</ecNumber>
    </recommendedName>
</protein>
<dbReference type="PROSITE" id="PS50405">
    <property type="entry name" value="GST_CTER"/>
    <property type="match status" value="1"/>
</dbReference>
<feature type="domain" description="GST N-terminal" evidence="7">
    <location>
        <begin position="14"/>
        <end position="93"/>
    </location>
</feature>
<dbReference type="SFLD" id="SFLDG01152">
    <property type="entry name" value="Main.3:_Omega-_and_Tau-like"/>
    <property type="match status" value="1"/>
</dbReference>
<dbReference type="InterPro" id="IPR004045">
    <property type="entry name" value="Glutathione_S-Trfase_N"/>
</dbReference>
<dbReference type="InterPro" id="IPR045074">
    <property type="entry name" value="GST_C_Tau"/>
</dbReference>
<dbReference type="InterPro" id="IPR045073">
    <property type="entry name" value="Omega/Tau-like"/>
</dbReference>
<gene>
    <name evidence="9" type="ORF">V6N11_019068</name>
</gene>
<dbReference type="Gene3D" id="3.40.30.10">
    <property type="entry name" value="Glutaredoxin"/>
    <property type="match status" value="1"/>
</dbReference>
<dbReference type="SUPFAM" id="SSF47616">
    <property type="entry name" value="GST C-terminal domain-like"/>
    <property type="match status" value="1"/>
</dbReference>
<dbReference type="CDD" id="cd03058">
    <property type="entry name" value="GST_N_Tau"/>
    <property type="match status" value="1"/>
</dbReference>
<keyword evidence="4" id="KW-0808">Transferase</keyword>
<evidence type="ECO:0000256" key="4">
    <source>
        <dbReference type="ARBA" id="ARBA00022679"/>
    </source>
</evidence>
<comment type="similarity">
    <text evidence="5">Belongs to the GST superfamily. Tau family.</text>
</comment>
<comment type="catalytic activity">
    <reaction evidence="6">
        <text>RX + glutathione = an S-substituted glutathione + a halide anion + H(+)</text>
        <dbReference type="Rhea" id="RHEA:16437"/>
        <dbReference type="ChEBI" id="CHEBI:15378"/>
        <dbReference type="ChEBI" id="CHEBI:16042"/>
        <dbReference type="ChEBI" id="CHEBI:17792"/>
        <dbReference type="ChEBI" id="CHEBI:57925"/>
        <dbReference type="ChEBI" id="CHEBI:90779"/>
        <dbReference type="EC" id="2.5.1.18"/>
    </reaction>
</comment>
<organism evidence="9 10">
    <name type="scientific">Hibiscus sabdariffa</name>
    <name type="common">roselle</name>
    <dbReference type="NCBI Taxonomy" id="183260"/>
    <lineage>
        <taxon>Eukaryota</taxon>
        <taxon>Viridiplantae</taxon>
        <taxon>Streptophyta</taxon>
        <taxon>Embryophyta</taxon>
        <taxon>Tracheophyta</taxon>
        <taxon>Spermatophyta</taxon>
        <taxon>Magnoliopsida</taxon>
        <taxon>eudicotyledons</taxon>
        <taxon>Gunneridae</taxon>
        <taxon>Pentapetalae</taxon>
        <taxon>rosids</taxon>
        <taxon>malvids</taxon>
        <taxon>Malvales</taxon>
        <taxon>Malvaceae</taxon>
        <taxon>Malvoideae</taxon>
        <taxon>Hibiscus</taxon>
    </lineage>
</organism>
<evidence type="ECO:0000256" key="6">
    <source>
        <dbReference type="ARBA" id="ARBA00047960"/>
    </source>
</evidence>
<dbReference type="SUPFAM" id="SSF52833">
    <property type="entry name" value="Thioredoxin-like"/>
    <property type="match status" value="1"/>
</dbReference>
<evidence type="ECO:0000256" key="1">
    <source>
        <dbReference type="ARBA" id="ARBA00004514"/>
    </source>
</evidence>
<evidence type="ECO:0000313" key="9">
    <source>
        <dbReference type="EMBL" id="KAK9006734.1"/>
    </source>
</evidence>
<dbReference type="PROSITE" id="PS50404">
    <property type="entry name" value="GST_NTER"/>
    <property type="match status" value="1"/>
</dbReference>
<sequence length="231" mass="26889">MWSQKCVIANNIGEEVKLYKTWSTPFGLRVVWALKLKGIDYESIDEDLSNKSDLLLHYNPVYKKVPVLVHNGNPISESTVILEYIDDTWKQNPLLPEDPVERARQRFWAKFNEEKLLPTIWAIFTTEGKDLEEAMAAWMENLKFVEEELKGKKLFGGEKLGVADLVFGWLANLIGIFEEVSGLKIVDERYPLLLTWMQVFSELPVIKETWPPHDKMITKYQALYEKYHPAK</sequence>
<accession>A0ABR2R1B8</accession>
<dbReference type="Pfam" id="PF00043">
    <property type="entry name" value="GST_C"/>
    <property type="match status" value="1"/>
</dbReference>
<dbReference type="InterPro" id="IPR036282">
    <property type="entry name" value="Glutathione-S-Trfase_C_sf"/>
</dbReference>
<dbReference type="Gene3D" id="1.20.1050.10">
    <property type="match status" value="1"/>
</dbReference>
<dbReference type="EMBL" id="JBBPBN010000028">
    <property type="protein sequence ID" value="KAK9006734.1"/>
    <property type="molecule type" value="Genomic_DNA"/>
</dbReference>
<evidence type="ECO:0000313" key="10">
    <source>
        <dbReference type="Proteomes" id="UP001396334"/>
    </source>
</evidence>
<dbReference type="InterPro" id="IPR036249">
    <property type="entry name" value="Thioredoxin-like_sf"/>
</dbReference>
<dbReference type="InterPro" id="IPR010987">
    <property type="entry name" value="Glutathione-S-Trfase_C-like"/>
</dbReference>
<reference evidence="9 10" key="1">
    <citation type="journal article" date="2024" name="G3 (Bethesda)">
        <title>Genome assembly of Hibiscus sabdariffa L. provides insights into metabolisms of medicinal natural products.</title>
        <authorList>
            <person name="Kim T."/>
        </authorList>
    </citation>
    <scope>NUCLEOTIDE SEQUENCE [LARGE SCALE GENOMIC DNA]</scope>
    <source>
        <strain evidence="9">TK-2024</strain>
        <tissue evidence="9">Old leaves</tissue>
    </source>
</reference>